<reference evidence="1 2" key="1">
    <citation type="journal article" date="2012" name="BMC Genomics">
        <title>Sequencing the genome of Marssonina brunnea reveals fungus-poplar co-evolution.</title>
        <authorList>
            <person name="Zhu S."/>
            <person name="Cao Y.-Z."/>
            <person name="Jiang C."/>
            <person name="Tan B.-Y."/>
            <person name="Wang Z."/>
            <person name="Feng S."/>
            <person name="Zhang L."/>
            <person name="Su X.-H."/>
            <person name="Brejova B."/>
            <person name="Vinar T."/>
            <person name="Xu M."/>
            <person name="Wang M.-X."/>
            <person name="Zhang S.-G."/>
            <person name="Huang M.-R."/>
            <person name="Wu R."/>
            <person name="Zhou Y."/>
        </authorList>
    </citation>
    <scope>NUCLEOTIDE SEQUENCE [LARGE SCALE GENOMIC DNA]</scope>
    <source>
        <strain evidence="1 2">MB_m1</strain>
    </source>
</reference>
<evidence type="ECO:0000313" key="2">
    <source>
        <dbReference type="Proteomes" id="UP000006753"/>
    </source>
</evidence>
<accession>K1WYD8</accession>
<dbReference type="EMBL" id="JH921436">
    <property type="protein sequence ID" value="EKD17597.1"/>
    <property type="molecule type" value="Genomic_DNA"/>
</dbReference>
<organism evidence="1 2">
    <name type="scientific">Marssonina brunnea f. sp. multigermtubi (strain MB_m1)</name>
    <name type="common">Marssonina leaf spot fungus</name>
    <dbReference type="NCBI Taxonomy" id="1072389"/>
    <lineage>
        <taxon>Eukaryota</taxon>
        <taxon>Fungi</taxon>
        <taxon>Dikarya</taxon>
        <taxon>Ascomycota</taxon>
        <taxon>Pezizomycotina</taxon>
        <taxon>Leotiomycetes</taxon>
        <taxon>Helotiales</taxon>
        <taxon>Drepanopezizaceae</taxon>
        <taxon>Drepanopeziza</taxon>
    </lineage>
</organism>
<keyword evidence="2" id="KW-1185">Reference proteome</keyword>
<gene>
    <name evidence="1" type="ORF">MBM_04458</name>
</gene>
<proteinExistence type="predicted"/>
<dbReference type="AlphaFoldDB" id="K1WYD8"/>
<dbReference type="HOGENOM" id="CLU_1337760_0_0_1"/>
<protein>
    <submittedName>
        <fullName evidence="1">Uncharacterized protein</fullName>
    </submittedName>
</protein>
<sequence>MSNIKLIPAAERLRNALLRSLEPGFKNASHEAKSSGFLEVRHGFLPDSSLSSVPRNGSNGLSGNSSFVDEEDERAVKTVIDDLLKEGGMSEHDQFRYDYTSHKLNRDSEAAGPQTYIGWLYLWCSKLPSYTRTDNYGSDRGYISWCLDAYRLRPIVCLHMIESLWTSVRRRQRGLHLYTVVPVTTGAAAEEGRRPSDPHTVPVER</sequence>
<dbReference type="InParanoid" id="K1WYD8"/>
<dbReference type="KEGG" id="mbe:MBM_04458"/>
<dbReference type="Proteomes" id="UP000006753">
    <property type="component" value="Unassembled WGS sequence"/>
</dbReference>
<name>K1WYD8_MARBU</name>
<evidence type="ECO:0000313" key="1">
    <source>
        <dbReference type="EMBL" id="EKD17597.1"/>
    </source>
</evidence>